<dbReference type="OrthoDB" id="3260940at2759"/>
<dbReference type="KEGG" id="pfp:PFL1_04239"/>
<feature type="region of interest" description="Disordered" evidence="2">
    <location>
        <begin position="684"/>
        <end position="717"/>
    </location>
</feature>
<dbReference type="RefSeq" id="XP_007879953.1">
    <property type="nucleotide sequence ID" value="XM_007881762.1"/>
</dbReference>
<dbReference type="Proteomes" id="UP000053664">
    <property type="component" value="Unassembled WGS sequence"/>
</dbReference>
<feature type="compositionally biased region" description="Low complexity" evidence="2">
    <location>
        <begin position="118"/>
        <end position="133"/>
    </location>
</feature>
<evidence type="ECO:0000256" key="1">
    <source>
        <dbReference type="SAM" id="Coils"/>
    </source>
</evidence>
<feature type="compositionally biased region" description="Basic and acidic residues" evidence="2">
    <location>
        <begin position="49"/>
        <end position="61"/>
    </location>
</feature>
<feature type="compositionally biased region" description="Basic and acidic residues" evidence="2">
    <location>
        <begin position="376"/>
        <end position="390"/>
    </location>
</feature>
<feature type="compositionally biased region" description="Polar residues" evidence="2">
    <location>
        <begin position="80"/>
        <end position="89"/>
    </location>
</feature>
<feature type="compositionally biased region" description="Polar residues" evidence="2">
    <location>
        <begin position="157"/>
        <end position="178"/>
    </location>
</feature>
<feature type="coiled-coil region" evidence="1">
    <location>
        <begin position="218"/>
        <end position="252"/>
    </location>
</feature>
<feature type="region of interest" description="Disordered" evidence="2">
    <location>
        <begin position="559"/>
        <end position="615"/>
    </location>
</feature>
<feature type="compositionally biased region" description="Polar residues" evidence="2">
    <location>
        <begin position="437"/>
        <end position="453"/>
    </location>
</feature>
<dbReference type="HOGENOM" id="CLU_340707_0_0_1"/>
<feature type="region of interest" description="Disordered" evidence="2">
    <location>
        <begin position="419"/>
        <end position="453"/>
    </location>
</feature>
<dbReference type="AlphaFoldDB" id="A0A061H655"/>
<evidence type="ECO:0000313" key="4">
    <source>
        <dbReference type="Proteomes" id="UP000053664"/>
    </source>
</evidence>
<name>A0A061H655_9BASI</name>
<feature type="compositionally biased region" description="Low complexity" evidence="2">
    <location>
        <begin position="303"/>
        <end position="314"/>
    </location>
</feature>
<gene>
    <name evidence="3" type="ORF">PFL1_04239</name>
</gene>
<feature type="region of interest" description="Disordered" evidence="2">
    <location>
        <begin position="477"/>
        <end position="498"/>
    </location>
</feature>
<feature type="compositionally biased region" description="Polar residues" evidence="2">
    <location>
        <begin position="565"/>
        <end position="577"/>
    </location>
</feature>
<organism evidence="3 4">
    <name type="scientific">Pseudozyma flocculosa PF-1</name>
    <dbReference type="NCBI Taxonomy" id="1277687"/>
    <lineage>
        <taxon>Eukaryota</taxon>
        <taxon>Fungi</taxon>
        <taxon>Dikarya</taxon>
        <taxon>Basidiomycota</taxon>
        <taxon>Ustilaginomycotina</taxon>
        <taxon>Ustilaginomycetes</taxon>
        <taxon>Ustilaginales</taxon>
        <taxon>Ustilaginaceae</taxon>
        <taxon>Pseudozyma</taxon>
    </lineage>
</organism>
<feature type="compositionally biased region" description="Polar residues" evidence="2">
    <location>
        <begin position="321"/>
        <end position="331"/>
    </location>
</feature>
<accession>A0A061H655</accession>
<protein>
    <submittedName>
        <fullName evidence="3">Uncharacterized protein</fullName>
    </submittedName>
</protein>
<proteinExistence type="predicted"/>
<keyword evidence="1" id="KW-0175">Coiled coil</keyword>
<feature type="region of interest" description="Disordered" evidence="2">
    <location>
        <begin position="297"/>
        <end position="390"/>
    </location>
</feature>
<dbReference type="eggNOG" id="ENOG502R25D">
    <property type="taxonomic scope" value="Eukaryota"/>
</dbReference>
<sequence>MSRRQGPTSLAVQPGSAAASGPAQDVVLRHLAHTRAAHGGSGSNTEMRAILRKEREVERARASSSLSNRENEPPARRMASTASSMITSLSDRKLTQNSSSSSSLGAGSAHGTDDGQEPLAPAPASGAPSSRWPAHSRRPSSAKGSAPISAGLAKNVDLTQQRQVPTSDREGSVSSASSRIPAPPDSFDHSFGVDALQAAFSAKYYELANKCKNWERYAAKLRAQSEAVEIENRVLREQIAQLEADNAALRHEQLQRDQALYRRDVESRLSTLEERLPGRIHSGDDLDERYRSGDTLIDLDRISAPSAPSSASKSSDGRHQGQMTYCSSNLQVEDRPELRPPTPVSALSLPTMLPSVPRPQELGPLSSGPGRRSLNHAHEESHEWPPYNNKRDSASLAEIINQDAAHREFGALYGEGRSSRLGSRRAESDVSVAGSRLPTSATFPPGPNSASNDASALTSQALAAMNRQHAAMVGGQQAPSANRLGQGNLRPTQGKRRSTISVDRTLDPGLQQLAGIPPYSSAAAPGAASAGVDARSRGPSVVSEAATVTGDYLQEYVEQRRQQRKTSFTVQQQQQHSAPLGAAQSGSRPASRLSNHSAGGDRTRRARSRAGSVHDAIPMLKDDVFSDGAAANTAPSRSGGASPLAENVNVINGANLYADRGLGANSPSPQSKQRSALMEIRCSQPMLSSDTSHSSQSLHSGIADYSNSSTELSDAAEDQRRAHRALYASLRAELDAEDLVKFEKYVHRYDALEIGLDGPRGLINRVKKLLLLTDPDLKSKPEKLRVRKELAREFEKVVKNTAS</sequence>
<feature type="compositionally biased region" description="Polar residues" evidence="2">
    <location>
        <begin position="477"/>
        <end position="491"/>
    </location>
</feature>
<feature type="compositionally biased region" description="Polar residues" evidence="2">
    <location>
        <begin position="584"/>
        <end position="597"/>
    </location>
</feature>
<evidence type="ECO:0000313" key="3">
    <source>
        <dbReference type="EMBL" id="EPQ28412.1"/>
    </source>
</evidence>
<dbReference type="EMBL" id="KE361635">
    <property type="protein sequence ID" value="EPQ28412.1"/>
    <property type="molecule type" value="Genomic_DNA"/>
</dbReference>
<evidence type="ECO:0000256" key="2">
    <source>
        <dbReference type="SAM" id="MobiDB-lite"/>
    </source>
</evidence>
<reference evidence="3 4" key="1">
    <citation type="journal article" date="2013" name="Plant Cell">
        <title>The transition from a phytopathogenic smut ancestor to an anamorphic biocontrol agent deciphered by comparative whole-genome analysis.</title>
        <authorList>
            <person name="Lefebvre F."/>
            <person name="Joly D.L."/>
            <person name="Labbe C."/>
            <person name="Teichmann B."/>
            <person name="Linning R."/>
            <person name="Belzile F."/>
            <person name="Bakkeren G."/>
            <person name="Belanger R.R."/>
        </authorList>
    </citation>
    <scope>NUCLEOTIDE SEQUENCE [LARGE SCALE GENOMIC DNA]</scope>
    <source>
        <strain evidence="3 4">PF-1</strain>
    </source>
</reference>
<dbReference type="GeneID" id="19318345"/>
<feature type="region of interest" description="Disordered" evidence="2">
    <location>
        <begin position="1"/>
        <end position="186"/>
    </location>
</feature>
<feature type="compositionally biased region" description="Low complexity" evidence="2">
    <location>
        <begin position="687"/>
        <end position="700"/>
    </location>
</feature>
<feature type="compositionally biased region" description="Polar residues" evidence="2">
    <location>
        <begin position="1"/>
        <end position="11"/>
    </location>
</feature>